<evidence type="ECO:0000313" key="2">
    <source>
        <dbReference type="Proteomes" id="UP000053144"/>
    </source>
</evidence>
<dbReference type="EMBL" id="KQ258624">
    <property type="protein sequence ID" value="KOM30253.1"/>
    <property type="molecule type" value="Genomic_DNA"/>
</dbReference>
<accession>A0A0L9TI11</accession>
<evidence type="ECO:0000313" key="1">
    <source>
        <dbReference type="EMBL" id="KOM30253.1"/>
    </source>
</evidence>
<dbReference type="Gramene" id="KOM30253">
    <property type="protein sequence ID" value="KOM30253"/>
    <property type="gene ID" value="LR48_Vigan1082s002500"/>
</dbReference>
<organism evidence="1 2">
    <name type="scientific">Phaseolus angularis</name>
    <name type="common">Azuki bean</name>
    <name type="synonym">Vigna angularis</name>
    <dbReference type="NCBI Taxonomy" id="3914"/>
    <lineage>
        <taxon>Eukaryota</taxon>
        <taxon>Viridiplantae</taxon>
        <taxon>Streptophyta</taxon>
        <taxon>Embryophyta</taxon>
        <taxon>Tracheophyta</taxon>
        <taxon>Spermatophyta</taxon>
        <taxon>Magnoliopsida</taxon>
        <taxon>eudicotyledons</taxon>
        <taxon>Gunneridae</taxon>
        <taxon>Pentapetalae</taxon>
        <taxon>rosids</taxon>
        <taxon>fabids</taxon>
        <taxon>Fabales</taxon>
        <taxon>Fabaceae</taxon>
        <taxon>Papilionoideae</taxon>
        <taxon>50 kb inversion clade</taxon>
        <taxon>NPAAA clade</taxon>
        <taxon>indigoferoid/millettioid clade</taxon>
        <taxon>Phaseoleae</taxon>
        <taxon>Vigna</taxon>
    </lineage>
</organism>
<dbReference type="AlphaFoldDB" id="A0A0L9TI11"/>
<sequence length="228" mass="25908">MSASPSTLLHRTLISLRRKLPSMSHCQHNANPEGLHIEERFDGIREHVDESRGQNHPGGKGLGTHEGCCREGETRWNFFPVVACWRTLISLRRKLPSMSHCQHNANPEGLHIEERFDGIREHVDESRGQNHPGGKGLGTHEGCCREGETRWNFFPVVACWRFLFRVLSYRSGGESREELHRLDVRGVTCGIAILMVMAMEARDNGEWLLMVWSDASLEDDEVLMAVSQ</sequence>
<name>A0A0L9TI11_PHAAN</name>
<reference evidence="2" key="1">
    <citation type="journal article" date="2015" name="Proc. Natl. Acad. Sci. U.S.A.">
        <title>Genome sequencing of adzuki bean (Vigna angularis) provides insight into high starch and low fat accumulation and domestication.</title>
        <authorList>
            <person name="Yang K."/>
            <person name="Tian Z."/>
            <person name="Chen C."/>
            <person name="Luo L."/>
            <person name="Zhao B."/>
            <person name="Wang Z."/>
            <person name="Yu L."/>
            <person name="Li Y."/>
            <person name="Sun Y."/>
            <person name="Li W."/>
            <person name="Chen Y."/>
            <person name="Li Y."/>
            <person name="Zhang Y."/>
            <person name="Ai D."/>
            <person name="Zhao J."/>
            <person name="Shang C."/>
            <person name="Ma Y."/>
            <person name="Wu B."/>
            <person name="Wang M."/>
            <person name="Gao L."/>
            <person name="Sun D."/>
            <person name="Zhang P."/>
            <person name="Guo F."/>
            <person name="Wang W."/>
            <person name="Li Y."/>
            <person name="Wang J."/>
            <person name="Varshney R.K."/>
            <person name="Wang J."/>
            <person name="Ling H.Q."/>
            <person name="Wan P."/>
        </authorList>
    </citation>
    <scope>NUCLEOTIDE SEQUENCE</scope>
    <source>
        <strain evidence="2">cv. Jingnong 6</strain>
    </source>
</reference>
<dbReference type="Proteomes" id="UP000053144">
    <property type="component" value="Unassembled WGS sequence"/>
</dbReference>
<proteinExistence type="predicted"/>
<protein>
    <submittedName>
        <fullName evidence="1">Uncharacterized protein</fullName>
    </submittedName>
</protein>
<gene>
    <name evidence="1" type="ORF">LR48_Vigan1082s002500</name>
</gene>